<proteinExistence type="predicted"/>
<protein>
    <submittedName>
        <fullName evidence="1">Uncharacterized protein</fullName>
    </submittedName>
</protein>
<sequence>MLQTTEMDLQELVRSLFEHLVDSINEDNADLASLVELVKEEEAVYIWFAGEDDRHKAARYTALVAWAKAEGALAFELQVDDAKPFTFFRMTPGQDLGRSLYVADLGAIDRASVKAMFDLLAAKGYLNDFFYQVRVTTAVTTG</sequence>
<dbReference type="RefSeq" id="WP_005989124.1">
    <property type="nucleotide sequence ID" value="NC_016629.1"/>
</dbReference>
<evidence type="ECO:0000313" key="1">
    <source>
        <dbReference type="EMBL" id="EGJ49886.1"/>
    </source>
</evidence>
<dbReference type="Proteomes" id="UP000007844">
    <property type="component" value="Chromosome"/>
</dbReference>
<gene>
    <name evidence="1" type="ORF">Desaf_1549</name>
</gene>
<evidence type="ECO:0000313" key="2">
    <source>
        <dbReference type="Proteomes" id="UP000007844"/>
    </source>
</evidence>
<reference evidence="1 2" key="1">
    <citation type="journal article" date="2011" name="J. Bacteriol.">
        <title>Genome sequence of the mercury-methylating and pleomorphic Desulfovibrio africanus Strain Walvis Bay.</title>
        <authorList>
            <person name="Brown S.D."/>
            <person name="Wall J.D."/>
            <person name="Kucken A.M."/>
            <person name="Gilmour C.C."/>
            <person name="Podar M."/>
            <person name="Brandt C.C."/>
            <person name="Teshima H."/>
            <person name="Detter J.C."/>
            <person name="Han C.S."/>
            <person name="Land M.L."/>
            <person name="Lucas S."/>
            <person name="Han J."/>
            <person name="Pennacchio L."/>
            <person name="Nolan M."/>
            <person name="Pitluck S."/>
            <person name="Woyke T."/>
            <person name="Goodwin L."/>
            <person name="Palumbo A.V."/>
            <person name="Elias D.A."/>
        </authorList>
    </citation>
    <scope>NUCLEOTIDE SEQUENCE [LARGE SCALE GENOMIC DNA]</scope>
    <source>
        <strain evidence="1 2">Walvis Bay</strain>
    </source>
</reference>
<name>F3Z0R2_DESAF</name>
<organism evidence="1 2">
    <name type="scientific">Desulfocurvibacter africanus subsp. africanus str. Walvis Bay</name>
    <dbReference type="NCBI Taxonomy" id="690850"/>
    <lineage>
        <taxon>Bacteria</taxon>
        <taxon>Pseudomonadati</taxon>
        <taxon>Thermodesulfobacteriota</taxon>
        <taxon>Desulfovibrionia</taxon>
        <taxon>Desulfovibrionales</taxon>
        <taxon>Desulfovibrionaceae</taxon>
        <taxon>Desulfocurvibacter</taxon>
    </lineage>
</organism>
<dbReference type="STRING" id="690850.Desaf_1549"/>
<dbReference type="HOGENOM" id="CLU_1812635_0_0_7"/>
<dbReference type="KEGG" id="daf:Desaf_1549"/>
<keyword evidence="2" id="KW-1185">Reference proteome</keyword>
<dbReference type="AlphaFoldDB" id="F3Z0R2"/>
<accession>F3Z0R2</accession>
<dbReference type="EMBL" id="CP003221">
    <property type="protein sequence ID" value="EGJ49886.1"/>
    <property type="molecule type" value="Genomic_DNA"/>
</dbReference>